<dbReference type="Gene3D" id="1.10.10.10">
    <property type="entry name" value="Winged helix-like DNA-binding domain superfamily/Winged helix DNA-binding domain"/>
    <property type="match status" value="1"/>
</dbReference>
<dbReference type="PROSITE" id="PS50042">
    <property type="entry name" value="CNMP_BINDING_3"/>
    <property type="match status" value="1"/>
</dbReference>
<accession>A0ABS4RNZ6</accession>
<evidence type="ECO:0000313" key="8">
    <source>
        <dbReference type="Proteomes" id="UP000810207"/>
    </source>
</evidence>
<dbReference type="SMART" id="SM00100">
    <property type="entry name" value="cNMP"/>
    <property type="match status" value="1"/>
</dbReference>
<evidence type="ECO:0000259" key="6">
    <source>
        <dbReference type="PROSITE" id="PS51063"/>
    </source>
</evidence>
<dbReference type="InterPro" id="IPR000595">
    <property type="entry name" value="cNMP-bd_dom"/>
</dbReference>
<proteinExistence type="predicted"/>
<keyword evidence="2" id="KW-0238">DNA-binding</keyword>
<sequence>MNHSVQEIHNEQQLIQYLKQYQLETVFHEPLRTHITLCHFEKCELICREGETSEYLYVLVEGKIKIFTTSAQDKTLVLCFKTPLEVVGDIEYVRESDIVNTVQAVSPVVMLRIHYQWLAELASDYAPLLKFLLKIISHKFYIDSNFSNFNLMYPVEVRLVSYLLSISTEEAGNVVHEELDAFNLTDIANLIGTSYRHLNRVIQKLCADGLIERHQGLIMIKDRAGLREIAGHNIYE</sequence>
<dbReference type="InterPro" id="IPR014710">
    <property type="entry name" value="RmlC-like_jellyroll"/>
</dbReference>
<evidence type="ECO:0000256" key="3">
    <source>
        <dbReference type="ARBA" id="ARBA00023159"/>
    </source>
</evidence>
<dbReference type="InterPro" id="IPR036390">
    <property type="entry name" value="WH_DNA-bd_sf"/>
</dbReference>
<dbReference type="InterPro" id="IPR036388">
    <property type="entry name" value="WH-like_DNA-bd_sf"/>
</dbReference>
<dbReference type="Gene3D" id="2.60.120.10">
    <property type="entry name" value="Jelly Rolls"/>
    <property type="match status" value="1"/>
</dbReference>
<protein>
    <submittedName>
        <fullName evidence="7">CRP-like cAMP-binding protein</fullName>
    </submittedName>
</protein>
<keyword evidence="8" id="KW-1185">Reference proteome</keyword>
<feature type="domain" description="HTH crp-type" evidence="6">
    <location>
        <begin position="153"/>
        <end position="224"/>
    </location>
</feature>
<dbReference type="CDD" id="cd00038">
    <property type="entry name" value="CAP_ED"/>
    <property type="match status" value="1"/>
</dbReference>
<evidence type="ECO:0000256" key="4">
    <source>
        <dbReference type="ARBA" id="ARBA00023163"/>
    </source>
</evidence>
<dbReference type="EMBL" id="JAGIKV010000003">
    <property type="protein sequence ID" value="MBP2244612.1"/>
    <property type="molecule type" value="Genomic_DNA"/>
</dbReference>
<dbReference type="Pfam" id="PF13545">
    <property type="entry name" value="HTH_Crp_2"/>
    <property type="match status" value="1"/>
</dbReference>
<dbReference type="Proteomes" id="UP000810207">
    <property type="component" value="Unassembled WGS sequence"/>
</dbReference>
<keyword evidence="3" id="KW-0010">Activator</keyword>
<organism evidence="7 8">
    <name type="scientific">Paenibacillus xylanexedens</name>
    <dbReference type="NCBI Taxonomy" id="528191"/>
    <lineage>
        <taxon>Bacteria</taxon>
        <taxon>Bacillati</taxon>
        <taxon>Bacillota</taxon>
        <taxon>Bacilli</taxon>
        <taxon>Bacillales</taxon>
        <taxon>Paenibacillaceae</taxon>
        <taxon>Paenibacillus</taxon>
    </lineage>
</organism>
<evidence type="ECO:0000313" key="7">
    <source>
        <dbReference type="EMBL" id="MBP2244612.1"/>
    </source>
</evidence>
<feature type="domain" description="Cyclic nucleotide-binding" evidence="5">
    <location>
        <begin position="14"/>
        <end position="121"/>
    </location>
</feature>
<evidence type="ECO:0000259" key="5">
    <source>
        <dbReference type="PROSITE" id="PS50042"/>
    </source>
</evidence>
<dbReference type="InterPro" id="IPR012318">
    <property type="entry name" value="HTH_CRP"/>
</dbReference>
<name>A0ABS4RNZ6_PAEXY</name>
<dbReference type="InterPro" id="IPR018490">
    <property type="entry name" value="cNMP-bd_dom_sf"/>
</dbReference>
<dbReference type="PROSITE" id="PS51063">
    <property type="entry name" value="HTH_CRP_2"/>
    <property type="match status" value="1"/>
</dbReference>
<comment type="caution">
    <text evidence="7">The sequence shown here is derived from an EMBL/GenBank/DDBJ whole genome shotgun (WGS) entry which is preliminary data.</text>
</comment>
<evidence type="ECO:0000256" key="2">
    <source>
        <dbReference type="ARBA" id="ARBA00023125"/>
    </source>
</evidence>
<keyword evidence="1" id="KW-0805">Transcription regulation</keyword>
<gene>
    <name evidence="7" type="ORF">J2Z28_001225</name>
</gene>
<dbReference type="SUPFAM" id="SSF51206">
    <property type="entry name" value="cAMP-binding domain-like"/>
    <property type="match status" value="1"/>
</dbReference>
<evidence type="ECO:0000256" key="1">
    <source>
        <dbReference type="ARBA" id="ARBA00023015"/>
    </source>
</evidence>
<dbReference type="Pfam" id="PF00027">
    <property type="entry name" value="cNMP_binding"/>
    <property type="match status" value="1"/>
</dbReference>
<reference evidence="7 8" key="1">
    <citation type="submission" date="2021-03" db="EMBL/GenBank/DDBJ databases">
        <title>Genomic Encyclopedia of Type Strains, Phase IV (KMG-IV): sequencing the most valuable type-strain genomes for metagenomic binning, comparative biology and taxonomic classification.</title>
        <authorList>
            <person name="Goeker M."/>
        </authorList>
    </citation>
    <scope>NUCLEOTIDE SEQUENCE [LARGE SCALE GENOMIC DNA]</scope>
    <source>
        <strain evidence="7 8">DSM 21292</strain>
    </source>
</reference>
<keyword evidence="4" id="KW-0804">Transcription</keyword>
<dbReference type="SUPFAM" id="SSF46785">
    <property type="entry name" value="Winged helix' DNA-binding domain"/>
    <property type="match status" value="1"/>
</dbReference>